<dbReference type="EMBL" id="JBFOLJ010000001">
    <property type="protein sequence ID" value="KAL2559854.1"/>
    <property type="molecule type" value="Genomic_DNA"/>
</dbReference>
<feature type="compositionally biased region" description="Basic and acidic residues" evidence="1">
    <location>
        <begin position="116"/>
        <end position="159"/>
    </location>
</feature>
<proteinExistence type="predicted"/>
<evidence type="ECO:0000256" key="1">
    <source>
        <dbReference type="SAM" id="MobiDB-lite"/>
    </source>
</evidence>
<feature type="region of interest" description="Disordered" evidence="1">
    <location>
        <begin position="25"/>
        <end position="166"/>
    </location>
</feature>
<reference evidence="3" key="1">
    <citation type="submission" date="2024-07" db="EMBL/GenBank/DDBJ databases">
        <title>Two chromosome-level genome assemblies of Korean endemic species Abeliophyllum distichum and Forsythia ovata (Oleaceae).</title>
        <authorList>
            <person name="Jang H."/>
        </authorList>
    </citation>
    <scope>NUCLEOTIDE SEQUENCE [LARGE SCALE GENOMIC DNA]</scope>
</reference>
<protein>
    <submittedName>
        <fullName evidence="2">Uncharacterized protein</fullName>
    </submittedName>
</protein>
<dbReference type="AlphaFoldDB" id="A0ABD1XD09"/>
<evidence type="ECO:0000313" key="2">
    <source>
        <dbReference type="EMBL" id="KAL2559854.1"/>
    </source>
</evidence>
<feature type="compositionally biased region" description="Polar residues" evidence="1">
    <location>
        <begin position="29"/>
        <end position="44"/>
    </location>
</feature>
<gene>
    <name evidence="2" type="ORF">Fot_04593</name>
</gene>
<name>A0ABD1XD09_9LAMI</name>
<keyword evidence="3" id="KW-1185">Reference proteome</keyword>
<feature type="compositionally biased region" description="Basic and acidic residues" evidence="1">
    <location>
        <begin position="59"/>
        <end position="109"/>
    </location>
</feature>
<sequence>MQGYPGYGYKQESYVYVEEDNFMKDNSDYDNGSSMQTMRPNQHIPTPPHLGGYDQIYEGLKHGNERYRPNENEWKMDKPSHGDKMHDKGHKYEGLKHGNERYRPNDKEQQHHHKNWKMDKPSHGDKIHDEGYKNEGLKHGNERYRPNDKEQQHHHENWKVHKPSHGGKMHDEGYTYEYTEDMSHLMMGGGGNGGHHQAPPPMPAVVLDEPVKHYGDDWERRPYYLEHKKDNKKYWNFKGIRD</sequence>
<accession>A0ABD1XD09</accession>
<dbReference type="Proteomes" id="UP001604277">
    <property type="component" value="Unassembled WGS sequence"/>
</dbReference>
<evidence type="ECO:0000313" key="3">
    <source>
        <dbReference type="Proteomes" id="UP001604277"/>
    </source>
</evidence>
<organism evidence="2 3">
    <name type="scientific">Forsythia ovata</name>
    <dbReference type="NCBI Taxonomy" id="205694"/>
    <lineage>
        <taxon>Eukaryota</taxon>
        <taxon>Viridiplantae</taxon>
        <taxon>Streptophyta</taxon>
        <taxon>Embryophyta</taxon>
        <taxon>Tracheophyta</taxon>
        <taxon>Spermatophyta</taxon>
        <taxon>Magnoliopsida</taxon>
        <taxon>eudicotyledons</taxon>
        <taxon>Gunneridae</taxon>
        <taxon>Pentapetalae</taxon>
        <taxon>asterids</taxon>
        <taxon>lamiids</taxon>
        <taxon>Lamiales</taxon>
        <taxon>Oleaceae</taxon>
        <taxon>Forsythieae</taxon>
        <taxon>Forsythia</taxon>
    </lineage>
</organism>
<comment type="caution">
    <text evidence="2">The sequence shown here is derived from an EMBL/GenBank/DDBJ whole genome shotgun (WGS) entry which is preliminary data.</text>
</comment>